<name>A0A1J4NR51_9ACTN</name>
<comment type="similarity">
    <text evidence="2">Belongs to the 5'-nucleotidase family.</text>
</comment>
<proteinExistence type="inferred from homology"/>
<gene>
    <name evidence="6" type="ORF">WN71_026760</name>
</gene>
<feature type="chain" id="PRO_5009364906" evidence="2">
    <location>
        <begin position="34"/>
        <end position="601"/>
    </location>
</feature>
<dbReference type="GO" id="GO:0008253">
    <property type="term" value="F:5'-nucleotidase activity"/>
    <property type="evidence" value="ECO:0007669"/>
    <property type="project" value="TreeGrafter"/>
</dbReference>
<dbReference type="RefSeq" id="WP_046590995.1">
    <property type="nucleotide sequence ID" value="NZ_LAVA02000070.1"/>
</dbReference>
<feature type="region of interest" description="Disordered" evidence="3">
    <location>
        <begin position="65"/>
        <end position="84"/>
    </location>
</feature>
<dbReference type="PANTHER" id="PTHR11575:SF24">
    <property type="entry name" value="5'-NUCLEOTIDASE"/>
    <property type="match status" value="1"/>
</dbReference>
<dbReference type="STRING" id="1428628.WN71_026760"/>
<sequence>MPATSQPYRRAGRRVRGLLAAAAVLATAGALGAAVPADTLGHGTGHRPAPGRYQDVQLLSFNDLHGNLEPPSGSSGRVTEQEADGTTKTIDAGGVEYLATHLRQAREGHPYSITAAGGDLVGASPLLSGLFHDEPTIEALNKLKLDVTSVGNHEFDEGATELARLQNGGCHPTDGCYSGQKFKGADFPYLTANVLDEKTGKPIMKPYWVWKKNGVKIGFIGVTLEGTPNIVSAEGVKGLKFEDEVTTINKYAKVLERQGVKSIVALIHEGGYPASSSYNYDCDSGGAGSGISGPIVDIAKNVSPQVDALVTGHTHTAYVCTIPDPSGRPRMVTSAASYGRLFTDTTLTYDRRTGDIARTAVRSANRVVTRDVPKAADMTALIAKWNALAAPIGNRAIGYISGDIESTGTESPMGDLIADAQLAYGKGLDPETDLALMNPGGVRAGLTYKASGSEGDGVVTYAEGFTVQPFSNTVNLQDFTGAQVIQALKEQVSGANAAAPKILQVSSGLTYTLDLTKTGADRVVTDSIRLNGAAIDPAATYRVATNSFLAGGGDGFTTLGQGTNDLVGGDDLAALQQYLTANSSPAAPIAPPATDRITLVQ</sequence>
<protein>
    <submittedName>
        <fullName evidence="6">Bifunctional metallophosphatase/5'-nucleotidase</fullName>
    </submittedName>
</protein>
<dbReference type="PANTHER" id="PTHR11575">
    <property type="entry name" value="5'-NUCLEOTIDASE-RELATED"/>
    <property type="match status" value="1"/>
</dbReference>
<dbReference type="FunFam" id="3.60.21.10:FF:000070">
    <property type="entry name" value="5`-nucleotidase family protein"/>
    <property type="match status" value="1"/>
</dbReference>
<dbReference type="InterPro" id="IPR008334">
    <property type="entry name" value="5'-Nucleotdase_C"/>
</dbReference>
<dbReference type="GO" id="GO:0008768">
    <property type="term" value="F:UDP-sugar diphosphatase activity"/>
    <property type="evidence" value="ECO:0007669"/>
    <property type="project" value="TreeGrafter"/>
</dbReference>
<dbReference type="InterPro" id="IPR036907">
    <property type="entry name" value="5'-Nucleotdase_C_sf"/>
</dbReference>
<dbReference type="Proteomes" id="UP000034196">
    <property type="component" value="Unassembled WGS sequence"/>
</dbReference>
<reference evidence="6" key="1">
    <citation type="submission" date="2016-10" db="EMBL/GenBank/DDBJ databases">
        <title>Genome sequence of Streptomyces mangrovisoli MUSC 149.</title>
        <authorList>
            <person name="Lee L.-H."/>
            <person name="Ser H.-L."/>
        </authorList>
    </citation>
    <scope>NUCLEOTIDE SEQUENCE [LARGE SCALE GENOMIC DNA]</scope>
    <source>
        <strain evidence="6">MUSC 149</strain>
    </source>
</reference>
<dbReference type="Pfam" id="PF00149">
    <property type="entry name" value="Metallophos"/>
    <property type="match status" value="1"/>
</dbReference>
<keyword evidence="1 2" id="KW-0732">Signal</keyword>
<dbReference type="AlphaFoldDB" id="A0A1J4NR51"/>
<feature type="domain" description="5'-Nucleotidase C-terminal" evidence="5">
    <location>
        <begin position="405"/>
        <end position="560"/>
    </location>
</feature>
<dbReference type="Gene3D" id="3.90.780.10">
    <property type="entry name" value="5'-Nucleotidase, C-terminal domain"/>
    <property type="match status" value="1"/>
</dbReference>
<evidence type="ECO:0000313" key="6">
    <source>
        <dbReference type="EMBL" id="OIJ64803.1"/>
    </source>
</evidence>
<evidence type="ECO:0000259" key="4">
    <source>
        <dbReference type="Pfam" id="PF00149"/>
    </source>
</evidence>
<dbReference type="GO" id="GO:0030288">
    <property type="term" value="C:outer membrane-bounded periplasmic space"/>
    <property type="evidence" value="ECO:0007669"/>
    <property type="project" value="TreeGrafter"/>
</dbReference>
<comment type="caution">
    <text evidence="6">The sequence shown here is derived from an EMBL/GenBank/DDBJ whole genome shotgun (WGS) entry which is preliminary data.</text>
</comment>
<evidence type="ECO:0000256" key="1">
    <source>
        <dbReference type="ARBA" id="ARBA00022729"/>
    </source>
</evidence>
<dbReference type="InterPro" id="IPR029052">
    <property type="entry name" value="Metallo-depent_PP-like"/>
</dbReference>
<dbReference type="PRINTS" id="PR01607">
    <property type="entry name" value="APYRASEFAMLY"/>
</dbReference>
<dbReference type="GO" id="GO:0000166">
    <property type="term" value="F:nucleotide binding"/>
    <property type="evidence" value="ECO:0007669"/>
    <property type="project" value="UniProtKB-KW"/>
</dbReference>
<dbReference type="InterPro" id="IPR004843">
    <property type="entry name" value="Calcineurin-like_PHP"/>
</dbReference>
<dbReference type="EMBL" id="LAVA02000070">
    <property type="protein sequence ID" value="OIJ64803.1"/>
    <property type="molecule type" value="Genomic_DNA"/>
</dbReference>
<dbReference type="SUPFAM" id="SSF56300">
    <property type="entry name" value="Metallo-dependent phosphatases"/>
    <property type="match status" value="1"/>
</dbReference>
<organism evidence="6 7">
    <name type="scientific">Streptomyces mangrovisoli</name>
    <dbReference type="NCBI Taxonomy" id="1428628"/>
    <lineage>
        <taxon>Bacteria</taxon>
        <taxon>Bacillati</taxon>
        <taxon>Actinomycetota</taxon>
        <taxon>Actinomycetes</taxon>
        <taxon>Kitasatosporales</taxon>
        <taxon>Streptomycetaceae</taxon>
        <taxon>Streptomyces</taxon>
    </lineage>
</organism>
<keyword evidence="7" id="KW-1185">Reference proteome</keyword>
<evidence type="ECO:0000256" key="3">
    <source>
        <dbReference type="SAM" id="MobiDB-lite"/>
    </source>
</evidence>
<evidence type="ECO:0000259" key="5">
    <source>
        <dbReference type="Pfam" id="PF02872"/>
    </source>
</evidence>
<dbReference type="Gene3D" id="3.60.21.10">
    <property type="match status" value="1"/>
</dbReference>
<evidence type="ECO:0000256" key="2">
    <source>
        <dbReference type="RuleBase" id="RU362119"/>
    </source>
</evidence>
<dbReference type="CDD" id="cd07412">
    <property type="entry name" value="MPP_YhcR_N"/>
    <property type="match status" value="1"/>
</dbReference>
<dbReference type="SUPFAM" id="SSF55816">
    <property type="entry name" value="5'-nucleotidase (syn. UDP-sugar hydrolase), C-terminal domain"/>
    <property type="match status" value="1"/>
</dbReference>
<feature type="domain" description="Calcineurin-like phosphoesterase" evidence="4">
    <location>
        <begin position="61"/>
        <end position="316"/>
    </location>
</feature>
<dbReference type="InterPro" id="IPR006179">
    <property type="entry name" value="5_nucleotidase/apyrase"/>
</dbReference>
<feature type="compositionally biased region" description="Polar residues" evidence="3">
    <location>
        <begin position="72"/>
        <end position="84"/>
    </location>
</feature>
<feature type="signal peptide" evidence="2">
    <location>
        <begin position="1"/>
        <end position="33"/>
    </location>
</feature>
<dbReference type="InterPro" id="IPR041831">
    <property type="entry name" value="YhcR_MPP"/>
</dbReference>
<dbReference type="OrthoDB" id="1016457at2"/>
<keyword evidence="2" id="KW-0547">Nucleotide-binding</keyword>
<dbReference type="Pfam" id="PF02872">
    <property type="entry name" value="5_nucleotid_C"/>
    <property type="match status" value="1"/>
</dbReference>
<keyword evidence="2" id="KW-0378">Hydrolase</keyword>
<accession>A0A1J4NR51</accession>
<dbReference type="GO" id="GO:0009166">
    <property type="term" value="P:nucleotide catabolic process"/>
    <property type="evidence" value="ECO:0007669"/>
    <property type="project" value="InterPro"/>
</dbReference>
<evidence type="ECO:0000313" key="7">
    <source>
        <dbReference type="Proteomes" id="UP000034196"/>
    </source>
</evidence>